<name>A0A2V5KV35_9BACL</name>
<dbReference type="InterPro" id="IPR051552">
    <property type="entry name" value="HptR"/>
</dbReference>
<accession>A0A2V5KV35</accession>
<keyword evidence="7" id="KW-0804">Transcription</keyword>
<dbReference type="InterPro" id="IPR011006">
    <property type="entry name" value="CheY-like_superfamily"/>
</dbReference>
<keyword evidence="5" id="KW-0805">Transcription regulation</keyword>
<protein>
    <recommendedName>
        <fullName evidence="13">DNA-binding response regulator</fullName>
    </recommendedName>
</protein>
<dbReference type="InterPro" id="IPR018062">
    <property type="entry name" value="HTH_AraC-typ_CS"/>
</dbReference>
<evidence type="ECO:0000256" key="1">
    <source>
        <dbReference type="ARBA" id="ARBA00004496"/>
    </source>
</evidence>
<dbReference type="GO" id="GO:0000160">
    <property type="term" value="P:phosphorelay signal transduction system"/>
    <property type="evidence" value="ECO:0007669"/>
    <property type="project" value="UniProtKB-KW"/>
</dbReference>
<evidence type="ECO:0000313" key="11">
    <source>
        <dbReference type="EMBL" id="PYI55927.1"/>
    </source>
</evidence>
<evidence type="ECO:0000256" key="7">
    <source>
        <dbReference type="ARBA" id="ARBA00023163"/>
    </source>
</evidence>
<dbReference type="InterPro" id="IPR009057">
    <property type="entry name" value="Homeodomain-like_sf"/>
</dbReference>
<dbReference type="Proteomes" id="UP000247476">
    <property type="component" value="Unassembled WGS sequence"/>
</dbReference>
<dbReference type="PROSITE" id="PS01124">
    <property type="entry name" value="HTH_ARAC_FAMILY_2"/>
    <property type="match status" value="1"/>
</dbReference>
<organism evidence="11 12">
    <name type="scientific">Paenibacillus flagellatus</name>
    <dbReference type="NCBI Taxonomy" id="2211139"/>
    <lineage>
        <taxon>Bacteria</taxon>
        <taxon>Bacillati</taxon>
        <taxon>Bacillota</taxon>
        <taxon>Bacilli</taxon>
        <taxon>Bacillales</taxon>
        <taxon>Paenibacillaceae</taxon>
        <taxon>Paenibacillus</taxon>
    </lineage>
</organism>
<dbReference type="InterPro" id="IPR020449">
    <property type="entry name" value="Tscrpt_reg_AraC-type_HTH"/>
</dbReference>
<evidence type="ECO:0000259" key="9">
    <source>
        <dbReference type="PROSITE" id="PS01124"/>
    </source>
</evidence>
<dbReference type="Pfam" id="PF00072">
    <property type="entry name" value="Response_reg"/>
    <property type="match status" value="1"/>
</dbReference>
<dbReference type="GO" id="GO:0005737">
    <property type="term" value="C:cytoplasm"/>
    <property type="evidence" value="ECO:0007669"/>
    <property type="project" value="UniProtKB-SubCell"/>
</dbReference>
<dbReference type="PANTHER" id="PTHR42713:SF3">
    <property type="entry name" value="TRANSCRIPTIONAL REGULATORY PROTEIN HPTR"/>
    <property type="match status" value="1"/>
</dbReference>
<dbReference type="InterPro" id="IPR001789">
    <property type="entry name" value="Sig_transdc_resp-reg_receiver"/>
</dbReference>
<dbReference type="SMART" id="SM00342">
    <property type="entry name" value="HTH_ARAC"/>
    <property type="match status" value="1"/>
</dbReference>
<feature type="domain" description="HTH araC/xylS-type" evidence="9">
    <location>
        <begin position="416"/>
        <end position="514"/>
    </location>
</feature>
<evidence type="ECO:0000256" key="8">
    <source>
        <dbReference type="PROSITE-ProRule" id="PRU00169"/>
    </source>
</evidence>
<dbReference type="InterPro" id="IPR018060">
    <property type="entry name" value="HTH_AraC"/>
</dbReference>
<dbReference type="PROSITE" id="PS50110">
    <property type="entry name" value="RESPONSE_REGULATORY"/>
    <property type="match status" value="1"/>
</dbReference>
<dbReference type="PRINTS" id="PR00032">
    <property type="entry name" value="HTHARAC"/>
</dbReference>
<dbReference type="Gene3D" id="3.40.50.2300">
    <property type="match status" value="1"/>
</dbReference>
<feature type="modified residue" description="4-aspartylphosphate" evidence="8">
    <location>
        <position position="54"/>
    </location>
</feature>
<dbReference type="PANTHER" id="PTHR42713">
    <property type="entry name" value="HISTIDINE KINASE-RELATED"/>
    <property type="match status" value="1"/>
</dbReference>
<dbReference type="EMBL" id="QJVJ01000003">
    <property type="protein sequence ID" value="PYI55927.1"/>
    <property type="molecule type" value="Genomic_DNA"/>
</dbReference>
<dbReference type="Gene3D" id="1.10.10.60">
    <property type="entry name" value="Homeodomain-like"/>
    <property type="match status" value="2"/>
</dbReference>
<keyword evidence="2" id="KW-0963">Cytoplasm</keyword>
<dbReference type="Pfam" id="PF12833">
    <property type="entry name" value="HTH_18"/>
    <property type="match status" value="1"/>
</dbReference>
<evidence type="ECO:0000259" key="10">
    <source>
        <dbReference type="PROSITE" id="PS50110"/>
    </source>
</evidence>
<evidence type="ECO:0008006" key="13">
    <source>
        <dbReference type="Google" id="ProtNLM"/>
    </source>
</evidence>
<gene>
    <name evidence="11" type="ORF">DLM86_09470</name>
</gene>
<dbReference type="CDD" id="cd17536">
    <property type="entry name" value="REC_YesN-like"/>
    <property type="match status" value="1"/>
</dbReference>
<evidence type="ECO:0000256" key="3">
    <source>
        <dbReference type="ARBA" id="ARBA00022553"/>
    </source>
</evidence>
<dbReference type="AlphaFoldDB" id="A0A2V5KV35"/>
<sequence length="516" mass="58224">MNVLIVDDEPIIRVGLRTLVDWEEHGFRLVGEASDGEEALEAMKRESVDIVITDIRMPRMDGLALMREIKSRRDDVGMLVLSCLDDFAFVKEAMKLGAYDYVLKPTMEPEELLALLQSVRTKLADDRRTKREIAEWQEQLEQSRAYRLAEWLREYVRTGEGEARLSAELFPPGFGTFSIWVEAGDAGFRPALDEWTIPDSRAVVKWSERTWIVLYGYAKSLSEKERHDLMFGAAQSLLSRIRDNGEGGGTSFVCLGPVIPRIQDFAQAIQYHQRQLHARFYGSADKLVTADPGPVAEGPLPLEERSDFLRAVSNGNREAAVHWMEAAVESIRRHKPNAAKTQSFLRDMLALAYGFAEHPDGTRNGDDGAFSESLDRIRSLSHIEALGEFVVDAARRLWAKPLGDEAGKEPANPFIRKAIRFMREHYGRNIGTVDIADHVKLSRSYLSDLFGKETGESLTETLTRIRIEEAKKKLRSGEMKVYEVAEAVGFADPKSFAKTFKRLVGCTPKEFEAAHK</sequence>
<comment type="caution">
    <text evidence="11">The sequence shown here is derived from an EMBL/GenBank/DDBJ whole genome shotgun (WGS) entry which is preliminary data.</text>
</comment>
<keyword evidence="3 8" id="KW-0597">Phosphoprotein</keyword>
<keyword evidence="6" id="KW-0238">DNA-binding</keyword>
<dbReference type="GO" id="GO:0003700">
    <property type="term" value="F:DNA-binding transcription factor activity"/>
    <property type="evidence" value="ECO:0007669"/>
    <property type="project" value="InterPro"/>
</dbReference>
<proteinExistence type="predicted"/>
<keyword evidence="4" id="KW-0902">Two-component regulatory system</keyword>
<dbReference type="RefSeq" id="WP_110839727.1">
    <property type="nucleotide sequence ID" value="NZ_QJVJ01000003.1"/>
</dbReference>
<dbReference type="SMART" id="SM00448">
    <property type="entry name" value="REC"/>
    <property type="match status" value="1"/>
</dbReference>
<evidence type="ECO:0000256" key="6">
    <source>
        <dbReference type="ARBA" id="ARBA00023125"/>
    </source>
</evidence>
<dbReference type="SUPFAM" id="SSF52172">
    <property type="entry name" value="CheY-like"/>
    <property type="match status" value="1"/>
</dbReference>
<dbReference type="SUPFAM" id="SSF46689">
    <property type="entry name" value="Homeodomain-like"/>
    <property type="match status" value="2"/>
</dbReference>
<dbReference type="OrthoDB" id="9794370at2"/>
<dbReference type="GO" id="GO:0043565">
    <property type="term" value="F:sequence-specific DNA binding"/>
    <property type="evidence" value="ECO:0007669"/>
    <property type="project" value="InterPro"/>
</dbReference>
<dbReference type="PROSITE" id="PS00041">
    <property type="entry name" value="HTH_ARAC_FAMILY_1"/>
    <property type="match status" value="1"/>
</dbReference>
<evidence type="ECO:0000256" key="2">
    <source>
        <dbReference type="ARBA" id="ARBA00022490"/>
    </source>
</evidence>
<evidence type="ECO:0000313" key="12">
    <source>
        <dbReference type="Proteomes" id="UP000247476"/>
    </source>
</evidence>
<comment type="subcellular location">
    <subcellularLocation>
        <location evidence="1">Cytoplasm</location>
    </subcellularLocation>
</comment>
<reference evidence="11 12" key="1">
    <citation type="submission" date="2018-05" db="EMBL/GenBank/DDBJ databases">
        <title>Paenibacillus flagellatus sp. nov., isolated from selenium mineral soil.</title>
        <authorList>
            <person name="Dai X."/>
        </authorList>
    </citation>
    <scope>NUCLEOTIDE SEQUENCE [LARGE SCALE GENOMIC DNA]</scope>
    <source>
        <strain evidence="11 12">DXL2</strain>
    </source>
</reference>
<keyword evidence="12" id="KW-1185">Reference proteome</keyword>
<evidence type="ECO:0000256" key="5">
    <source>
        <dbReference type="ARBA" id="ARBA00023015"/>
    </source>
</evidence>
<feature type="domain" description="Response regulatory" evidence="10">
    <location>
        <begin position="2"/>
        <end position="119"/>
    </location>
</feature>
<evidence type="ECO:0000256" key="4">
    <source>
        <dbReference type="ARBA" id="ARBA00023012"/>
    </source>
</evidence>